<accession>A0A087G7M4</accession>
<dbReference type="Gene3D" id="1.10.510.10">
    <property type="entry name" value="Transferase(Phosphotransferase) domain 1"/>
    <property type="match status" value="1"/>
</dbReference>
<proteinExistence type="predicted"/>
<dbReference type="FunFam" id="3.80.10.10:FF:000234">
    <property type="entry name" value="Probable inactive receptor kinase RLK902"/>
    <property type="match status" value="1"/>
</dbReference>
<dbReference type="PANTHER" id="PTHR48010">
    <property type="entry name" value="OS05G0588300 PROTEIN"/>
    <property type="match status" value="1"/>
</dbReference>
<keyword evidence="16" id="KW-1185">Reference proteome</keyword>
<keyword evidence="3" id="KW-0433">Leucine-rich repeat</keyword>
<evidence type="ECO:0000256" key="10">
    <source>
        <dbReference type="ARBA" id="ARBA00023136"/>
    </source>
</evidence>
<dbReference type="InterPro" id="IPR001245">
    <property type="entry name" value="Ser-Thr/Tyr_kinase_cat_dom"/>
</dbReference>
<evidence type="ECO:0000256" key="8">
    <source>
        <dbReference type="ARBA" id="ARBA00022840"/>
    </source>
</evidence>
<dbReference type="InterPro" id="IPR013210">
    <property type="entry name" value="LRR_N_plant-typ"/>
</dbReference>
<evidence type="ECO:0000256" key="2">
    <source>
        <dbReference type="ARBA" id="ARBA00022553"/>
    </source>
</evidence>
<dbReference type="Pfam" id="PF07714">
    <property type="entry name" value="PK_Tyr_Ser-Thr"/>
    <property type="match status" value="1"/>
</dbReference>
<dbReference type="OrthoDB" id="652551at2759"/>
<dbReference type="InterPro" id="IPR000719">
    <property type="entry name" value="Prot_kinase_dom"/>
</dbReference>
<evidence type="ECO:0000313" key="15">
    <source>
        <dbReference type="EMBL" id="KFK25876.1"/>
    </source>
</evidence>
<dbReference type="InterPro" id="IPR032675">
    <property type="entry name" value="LRR_dom_sf"/>
</dbReference>
<dbReference type="GO" id="GO:0004672">
    <property type="term" value="F:protein kinase activity"/>
    <property type="evidence" value="ECO:0007669"/>
    <property type="project" value="InterPro"/>
</dbReference>
<dbReference type="InterPro" id="IPR001611">
    <property type="entry name" value="Leu-rich_rpt"/>
</dbReference>
<feature type="transmembrane region" description="Helical" evidence="12">
    <location>
        <begin position="242"/>
        <end position="264"/>
    </location>
</feature>
<dbReference type="SUPFAM" id="SSF56112">
    <property type="entry name" value="Protein kinase-like (PK-like)"/>
    <property type="match status" value="1"/>
</dbReference>
<dbReference type="Gene3D" id="3.30.200.20">
    <property type="entry name" value="Phosphorylase Kinase, domain 1"/>
    <property type="match status" value="1"/>
</dbReference>
<dbReference type="PROSITE" id="PS50011">
    <property type="entry name" value="PROTEIN_KINASE_DOM"/>
    <property type="match status" value="1"/>
</dbReference>
<evidence type="ECO:0000256" key="3">
    <source>
        <dbReference type="ARBA" id="ARBA00022614"/>
    </source>
</evidence>
<dbReference type="FunFam" id="3.30.200.20:FF:000307">
    <property type="entry name" value="pollen receptor-like kinase 1"/>
    <property type="match status" value="1"/>
</dbReference>
<feature type="chain" id="PRO_5001821711" description="Protein kinase domain-containing protein" evidence="13">
    <location>
        <begin position="21"/>
        <end position="619"/>
    </location>
</feature>
<evidence type="ECO:0000256" key="9">
    <source>
        <dbReference type="ARBA" id="ARBA00022989"/>
    </source>
</evidence>
<evidence type="ECO:0000256" key="7">
    <source>
        <dbReference type="ARBA" id="ARBA00022741"/>
    </source>
</evidence>
<protein>
    <recommendedName>
        <fullName evidence="14">Protein kinase domain-containing protein</fullName>
    </recommendedName>
</protein>
<dbReference type="InterPro" id="IPR050994">
    <property type="entry name" value="At_inactive_RLKs"/>
</dbReference>
<dbReference type="OMA" id="DSRPTMP"/>
<dbReference type="Gramene" id="KFK25876">
    <property type="protein sequence ID" value="KFK25876"/>
    <property type="gene ID" value="AALP_AA8G173700"/>
</dbReference>
<dbReference type="InterPro" id="IPR011009">
    <property type="entry name" value="Kinase-like_dom_sf"/>
</dbReference>
<keyword evidence="2" id="KW-0597">Phosphoprotein</keyword>
<dbReference type="GO" id="GO:0005886">
    <property type="term" value="C:plasma membrane"/>
    <property type="evidence" value="ECO:0007669"/>
    <property type="project" value="EnsemblPlants"/>
</dbReference>
<evidence type="ECO:0000256" key="4">
    <source>
        <dbReference type="ARBA" id="ARBA00022692"/>
    </source>
</evidence>
<keyword evidence="11" id="KW-0675">Receptor</keyword>
<evidence type="ECO:0000256" key="5">
    <source>
        <dbReference type="ARBA" id="ARBA00022729"/>
    </source>
</evidence>
<dbReference type="GO" id="GO:0009610">
    <property type="term" value="P:response to symbiotic fungus"/>
    <property type="evidence" value="ECO:0007669"/>
    <property type="project" value="EnsemblPlants"/>
</dbReference>
<dbReference type="GO" id="GO:0005524">
    <property type="term" value="F:ATP binding"/>
    <property type="evidence" value="ECO:0007669"/>
    <property type="project" value="UniProtKB-KW"/>
</dbReference>
<keyword evidence="8" id="KW-0067">ATP-binding</keyword>
<feature type="signal peptide" evidence="13">
    <location>
        <begin position="1"/>
        <end position="20"/>
    </location>
</feature>
<evidence type="ECO:0000256" key="13">
    <source>
        <dbReference type="SAM" id="SignalP"/>
    </source>
</evidence>
<name>A0A087G7M4_ARAAL</name>
<dbReference type="SUPFAM" id="SSF52058">
    <property type="entry name" value="L domain-like"/>
    <property type="match status" value="1"/>
</dbReference>
<gene>
    <name evidence="15" type="ordered locus">AALP_Aa8g173700</name>
</gene>
<dbReference type="EMBL" id="CM002876">
    <property type="protein sequence ID" value="KFK25876.1"/>
    <property type="molecule type" value="Genomic_DNA"/>
</dbReference>
<dbReference type="Pfam" id="PF08263">
    <property type="entry name" value="LRRNT_2"/>
    <property type="match status" value="1"/>
</dbReference>
<dbReference type="eggNOG" id="ENOG502QSFF">
    <property type="taxonomic scope" value="Eukaryota"/>
</dbReference>
<keyword evidence="6" id="KW-0677">Repeat</keyword>
<evidence type="ECO:0000256" key="1">
    <source>
        <dbReference type="ARBA" id="ARBA00004370"/>
    </source>
</evidence>
<dbReference type="AlphaFoldDB" id="A0A087G7M4"/>
<keyword evidence="5 13" id="KW-0732">Signal</keyword>
<keyword evidence="9 12" id="KW-1133">Transmembrane helix</keyword>
<sequence>MTNLGLSLFFFFFLLLSVSSDLEADRRALIALRNGVHGRPLLWNLTAPPCTWGGVQCNSGRVTSLRLPGVGLSGPLPIAIGNLTKLETLSFRFNALTGPIPPDFSNLTLLRYLYLQGNAFSGEIPSFLFTSLPNVIRINLAQNNFSGRIPDNVNSATRLATLYLQDNQLTGPIPEIKILLQQFNVSFNQLNGSIPDPLSGLPKAVFEGNSLCGKPLEACAETGNGTVITPGKGKSDKLSAGAIAGIVIACFFGLLLFFLILFCLCRKRKKQDNVESRSIEAAAPVAKESAVVGNVPTSVANGAAPVVNGGSKNPVVSKDLTFFVKSFGEFDLDGLLKASAEVLGKGTFGSSYKASFEHGLVVAVKRLRDVVVPEKEFREKLQILGSISHANLVTLIAYYFSRDEKLVVFEYMSRGSLSALLHGNKGSGRSPLNWETRAGIALGAARAISYLHSRDPTTSHGNIKSSNILLSESYEAKVSDYGLAPMISPTSTPNRIDGYRAPEVTDARRISQKADVYSFGVLLLELLTGKSPTHQQLNEEGVDLPRWVSSITEQQSPSDVFDPELTRYQAEGNENMIRLLKIGISCTAQYPDSRPTMPEVTRLIEEVSRTSGSPGPLSD</sequence>
<dbReference type="Pfam" id="PF00560">
    <property type="entry name" value="LRR_1"/>
    <property type="match status" value="3"/>
</dbReference>
<evidence type="ECO:0000256" key="6">
    <source>
        <dbReference type="ARBA" id="ARBA00022737"/>
    </source>
</evidence>
<evidence type="ECO:0000259" key="14">
    <source>
        <dbReference type="PROSITE" id="PS50011"/>
    </source>
</evidence>
<evidence type="ECO:0000256" key="12">
    <source>
        <dbReference type="SAM" id="Phobius"/>
    </source>
</evidence>
<reference evidence="16" key="1">
    <citation type="journal article" date="2015" name="Nat. Plants">
        <title>Genome expansion of Arabis alpina linked with retrotransposition and reduced symmetric DNA methylation.</title>
        <authorList>
            <person name="Willing E.M."/>
            <person name="Rawat V."/>
            <person name="Mandakova T."/>
            <person name="Maumus F."/>
            <person name="James G.V."/>
            <person name="Nordstroem K.J."/>
            <person name="Becker C."/>
            <person name="Warthmann N."/>
            <person name="Chica C."/>
            <person name="Szarzynska B."/>
            <person name="Zytnicki M."/>
            <person name="Albani M.C."/>
            <person name="Kiefer C."/>
            <person name="Bergonzi S."/>
            <person name="Castaings L."/>
            <person name="Mateos J.L."/>
            <person name="Berns M.C."/>
            <person name="Bujdoso N."/>
            <person name="Piofczyk T."/>
            <person name="de Lorenzo L."/>
            <person name="Barrero-Sicilia C."/>
            <person name="Mateos I."/>
            <person name="Piednoel M."/>
            <person name="Hagmann J."/>
            <person name="Chen-Min-Tao R."/>
            <person name="Iglesias-Fernandez R."/>
            <person name="Schuster S.C."/>
            <person name="Alonso-Blanco C."/>
            <person name="Roudier F."/>
            <person name="Carbonero P."/>
            <person name="Paz-Ares J."/>
            <person name="Davis S.J."/>
            <person name="Pecinka A."/>
            <person name="Quesneville H."/>
            <person name="Colot V."/>
            <person name="Lysak M.A."/>
            <person name="Weigel D."/>
            <person name="Coupland G."/>
            <person name="Schneeberger K."/>
        </authorList>
    </citation>
    <scope>NUCLEOTIDE SEQUENCE [LARGE SCALE GENOMIC DNA]</scope>
    <source>
        <strain evidence="16">cv. Pajares</strain>
    </source>
</reference>
<dbReference type="Gene3D" id="3.80.10.10">
    <property type="entry name" value="Ribonuclease Inhibitor"/>
    <property type="match status" value="2"/>
</dbReference>
<evidence type="ECO:0000256" key="11">
    <source>
        <dbReference type="ARBA" id="ARBA00023170"/>
    </source>
</evidence>
<comment type="subcellular location">
    <subcellularLocation>
        <location evidence="1">Membrane</location>
    </subcellularLocation>
</comment>
<dbReference type="FunFam" id="1.10.510.10:FF:000585">
    <property type="entry name" value="Probable inactive receptor kinase At1g48480"/>
    <property type="match status" value="1"/>
</dbReference>
<evidence type="ECO:0000313" key="16">
    <source>
        <dbReference type="Proteomes" id="UP000029120"/>
    </source>
</evidence>
<dbReference type="PANTHER" id="PTHR48010:SF38">
    <property type="entry name" value="GENOME ASSEMBLY, CHROMOSOME: A02"/>
    <property type="match status" value="1"/>
</dbReference>
<keyword evidence="7" id="KW-0547">Nucleotide-binding</keyword>
<keyword evidence="10 12" id="KW-0472">Membrane</keyword>
<organism evidence="15 16">
    <name type="scientific">Arabis alpina</name>
    <name type="common">Alpine rock-cress</name>
    <dbReference type="NCBI Taxonomy" id="50452"/>
    <lineage>
        <taxon>Eukaryota</taxon>
        <taxon>Viridiplantae</taxon>
        <taxon>Streptophyta</taxon>
        <taxon>Embryophyta</taxon>
        <taxon>Tracheophyta</taxon>
        <taxon>Spermatophyta</taxon>
        <taxon>Magnoliopsida</taxon>
        <taxon>eudicotyledons</taxon>
        <taxon>Gunneridae</taxon>
        <taxon>Pentapetalae</taxon>
        <taxon>rosids</taxon>
        <taxon>malvids</taxon>
        <taxon>Brassicales</taxon>
        <taxon>Brassicaceae</taxon>
        <taxon>Arabideae</taxon>
        <taxon>Arabis</taxon>
    </lineage>
</organism>
<dbReference type="Proteomes" id="UP000029120">
    <property type="component" value="Chromosome 8"/>
</dbReference>
<feature type="domain" description="Protein kinase" evidence="14">
    <location>
        <begin position="337"/>
        <end position="607"/>
    </location>
</feature>
<keyword evidence="4 12" id="KW-0812">Transmembrane</keyword>